<evidence type="ECO:0000313" key="2">
    <source>
        <dbReference type="EMBL" id="MBT9312970.1"/>
    </source>
</evidence>
<organism evidence="2 3">
    <name type="scientific">Leptothoe kymatousa TAU-MAC 1615</name>
    <dbReference type="NCBI Taxonomy" id="2364775"/>
    <lineage>
        <taxon>Bacteria</taxon>
        <taxon>Bacillati</taxon>
        <taxon>Cyanobacteriota</taxon>
        <taxon>Cyanophyceae</taxon>
        <taxon>Nodosilineales</taxon>
        <taxon>Cymatolegaceae</taxon>
        <taxon>Leptothoe</taxon>
        <taxon>Leptothoe kymatousa</taxon>
    </lineage>
</organism>
<comment type="caution">
    <text evidence="2">The sequence shown here is derived from an EMBL/GenBank/DDBJ whole genome shotgun (WGS) entry which is preliminary data.</text>
</comment>
<protein>
    <submittedName>
        <fullName evidence="2">SMI1/KNR4 family protein</fullName>
    </submittedName>
</protein>
<sequence length="217" mass="26348">MNIITRLRMFEWQMFLEKWSREFIESASNIDQIPHDVLESGWLGYPGATEEQIRQAESRLRIRLPPSYRDFLKVSNGWRQMTPFIYRVWSVEQIDWFFSRHQTWIEAFINKQLKSINRLHYNFDRCHPTPIDDADYLLYGEAQDCRKVRYEYLKTALEISDKGESTIYLLNPQVRNDEGEWEAWFFGDWLPGADRYPSFREMMEAEYVNFLEMREIL</sequence>
<dbReference type="RefSeq" id="WP_215618869.1">
    <property type="nucleotide sequence ID" value="NZ_JADOER010000011.1"/>
</dbReference>
<dbReference type="InterPro" id="IPR018958">
    <property type="entry name" value="Knr4/Smi1-like_dom"/>
</dbReference>
<dbReference type="InterPro" id="IPR037883">
    <property type="entry name" value="Knr4/Smi1-like_sf"/>
</dbReference>
<proteinExistence type="predicted"/>
<dbReference type="SUPFAM" id="SSF160631">
    <property type="entry name" value="SMI1/KNR4-like"/>
    <property type="match status" value="1"/>
</dbReference>
<keyword evidence="3" id="KW-1185">Reference proteome</keyword>
<gene>
    <name evidence="2" type="ORF">IXB28_12185</name>
</gene>
<feature type="domain" description="Knr4/Smi1-like" evidence="1">
    <location>
        <begin position="47"/>
        <end position="205"/>
    </location>
</feature>
<dbReference type="Gene3D" id="3.40.1580.10">
    <property type="entry name" value="SMI1/KNR4-like"/>
    <property type="match status" value="1"/>
</dbReference>
<accession>A0ABS5Y7P0</accession>
<name>A0ABS5Y7P0_9CYAN</name>
<dbReference type="Pfam" id="PF09346">
    <property type="entry name" value="SMI1_KNR4"/>
    <property type="match status" value="1"/>
</dbReference>
<dbReference type="EMBL" id="JADOER010000011">
    <property type="protein sequence ID" value="MBT9312970.1"/>
    <property type="molecule type" value="Genomic_DNA"/>
</dbReference>
<evidence type="ECO:0000313" key="3">
    <source>
        <dbReference type="Proteomes" id="UP001196661"/>
    </source>
</evidence>
<evidence type="ECO:0000259" key="1">
    <source>
        <dbReference type="SMART" id="SM00860"/>
    </source>
</evidence>
<dbReference type="Proteomes" id="UP001196661">
    <property type="component" value="Unassembled WGS sequence"/>
</dbReference>
<dbReference type="SMART" id="SM00860">
    <property type="entry name" value="SMI1_KNR4"/>
    <property type="match status" value="1"/>
</dbReference>
<reference evidence="2 3" key="1">
    <citation type="journal article" date="2021" name="Mar. Drugs">
        <title>Genome Reduction and Secondary Metabolism of the Marine Sponge-Associated Cyanobacterium Leptothoe.</title>
        <authorList>
            <person name="Konstantinou D."/>
            <person name="Popin R.V."/>
            <person name="Fewer D.P."/>
            <person name="Sivonen K."/>
            <person name="Gkelis S."/>
        </authorList>
    </citation>
    <scope>NUCLEOTIDE SEQUENCE [LARGE SCALE GENOMIC DNA]</scope>
    <source>
        <strain evidence="2 3">TAU-MAC 1615</strain>
    </source>
</reference>